<keyword evidence="3" id="KW-1185">Reference proteome</keyword>
<feature type="compositionally biased region" description="Basic residues" evidence="1">
    <location>
        <begin position="1"/>
        <end position="14"/>
    </location>
</feature>
<feature type="compositionally biased region" description="Polar residues" evidence="1">
    <location>
        <begin position="30"/>
        <end position="46"/>
    </location>
</feature>
<dbReference type="GeneID" id="63922200"/>
<gene>
    <name evidence="2" type="ORF">M437DRAFT_88426</name>
</gene>
<dbReference type="Proteomes" id="UP000030672">
    <property type="component" value="Unassembled WGS sequence"/>
</dbReference>
<feature type="region of interest" description="Disordered" evidence="1">
    <location>
        <begin position="1"/>
        <end position="46"/>
    </location>
</feature>
<organism evidence="2 3">
    <name type="scientific">Aureobasidium melanogenum (strain CBS 110374)</name>
    <name type="common">Aureobasidium pullulans var. melanogenum</name>
    <dbReference type="NCBI Taxonomy" id="1043003"/>
    <lineage>
        <taxon>Eukaryota</taxon>
        <taxon>Fungi</taxon>
        <taxon>Dikarya</taxon>
        <taxon>Ascomycota</taxon>
        <taxon>Pezizomycotina</taxon>
        <taxon>Dothideomycetes</taxon>
        <taxon>Dothideomycetidae</taxon>
        <taxon>Dothideales</taxon>
        <taxon>Saccotheciaceae</taxon>
        <taxon>Aureobasidium</taxon>
    </lineage>
</organism>
<dbReference type="HOGENOM" id="CLU_1111184_0_0_1"/>
<dbReference type="AlphaFoldDB" id="A0A074VLX4"/>
<name>A0A074VLX4_AURM1</name>
<reference evidence="2 3" key="1">
    <citation type="journal article" date="2014" name="BMC Genomics">
        <title>Genome sequencing of four Aureobasidium pullulans varieties: biotechnological potential, stress tolerance, and description of new species.</title>
        <authorList>
            <person name="Gostin Ar C."/>
            <person name="Ohm R.A."/>
            <person name="Kogej T."/>
            <person name="Sonjak S."/>
            <person name="Turk M."/>
            <person name="Zajc J."/>
            <person name="Zalar P."/>
            <person name="Grube M."/>
            <person name="Sun H."/>
            <person name="Han J."/>
            <person name="Sharma A."/>
            <person name="Chiniquy J."/>
            <person name="Ngan C.Y."/>
            <person name="Lipzen A."/>
            <person name="Barry K."/>
            <person name="Grigoriev I.V."/>
            <person name="Gunde-Cimerman N."/>
        </authorList>
    </citation>
    <scope>NUCLEOTIDE SEQUENCE [LARGE SCALE GENOMIC DNA]</scope>
    <source>
        <strain evidence="2 3">CBS 110374</strain>
    </source>
</reference>
<dbReference type="RefSeq" id="XP_040875680.1">
    <property type="nucleotide sequence ID" value="XM_041028827.1"/>
</dbReference>
<evidence type="ECO:0000256" key="1">
    <source>
        <dbReference type="SAM" id="MobiDB-lite"/>
    </source>
</evidence>
<protein>
    <recommendedName>
        <fullName evidence="4">F-box domain-containing protein</fullName>
    </recommendedName>
</protein>
<evidence type="ECO:0008006" key="4">
    <source>
        <dbReference type="Google" id="ProtNLM"/>
    </source>
</evidence>
<proteinExistence type="predicted"/>
<accession>A0A074VLX4</accession>
<evidence type="ECO:0000313" key="2">
    <source>
        <dbReference type="EMBL" id="KEQ58657.1"/>
    </source>
</evidence>
<sequence length="250" mass="28133">MAPRKKKATKKCKQSRATERRSSKPLVEQAMSTDSLTASSTQKPDPIQASMTNAALSGTDPPTTAPAIIESSQKGVAQTQFPLLLLPLEIRVMIYKHVFDDDAIVIGPVNKKTFIRIYTIDQSQHQYDLALLGTCRSLRAEVMKYLNPRSIIRNISASTVVSHMHGDPRSLNRMLHEVELLRKVIKLWVRLGMQRSGHFKRFEPVSPSADKALSLTFVDEQEPVGTSGIADRGWLWLLETFVARPERREQ</sequence>
<dbReference type="EMBL" id="KL584853">
    <property type="protein sequence ID" value="KEQ58657.1"/>
    <property type="molecule type" value="Genomic_DNA"/>
</dbReference>
<evidence type="ECO:0000313" key="3">
    <source>
        <dbReference type="Proteomes" id="UP000030672"/>
    </source>
</evidence>